<organism evidence="7">
    <name type="scientific">Ignisphaera aggregans</name>
    <dbReference type="NCBI Taxonomy" id="334771"/>
    <lineage>
        <taxon>Archaea</taxon>
        <taxon>Thermoproteota</taxon>
        <taxon>Thermoprotei</taxon>
        <taxon>Desulfurococcales</taxon>
        <taxon>Desulfurococcaceae</taxon>
        <taxon>Ignisphaera</taxon>
    </lineage>
</organism>
<dbReference type="Pfam" id="PF01248">
    <property type="entry name" value="Ribosomal_L7Ae"/>
    <property type="match status" value="1"/>
</dbReference>
<comment type="similarity">
    <text evidence="1 5">Belongs to the eukaryotic ribosomal protein eL30 family.</text>
</comment>
<gene>
    <name evidence="5" type="primary">rpl30e</name>
    <name evidence="7" type="ORF">ENT87_00730</name>
</gene>
<dbReference type="NCBIfam" id="NF002172">
    <property type="entry name" value="PRK01018.1"/>
    <property type="match status" value="1"/>
</dbReference>
<dbReference type="PROSITE" id="PS00709">
    <property type="entry name" value="RIBOSOMAL_L30E_1"/>
    <property type="match status" value="1"/>
</dbReference>
<dbReference type="SUPFAM" id="SSF55315">
    <property type="entry name" value="L30e-like"/>
    <property type="match status" value="1"/>
</dbReference>
<dbReference type="Gene3D" id="3.30.1330.30">
    <property type="match status" value="1"/>
</dbReference>
<sequence length="105" mass="11351">MSIQSLDALLRYVARSGAITIGLNETMKKVKLGQLKFIVIASNAPENVKKDVVYYAKLSNIPIIEFPGSNKDLGTLIGKPFSVALIGIIDPGQVSAEMLIKYAKT</sequence>
<dbReference type="InterPro" id="IPR004038">
    <property type="entry name" value="Ribosomal_eL8/eL30/eS12/Gad45"/>
</dbReference>
<comment type="caution">
    <text evidence="7">The sequence shown here is derived from an EMBL/GenBank/DDBJ whole genome shotgun (WGS) entry which is preliminary data.</text>
</comment>
<dbReference type="InterPro" id="IPR029064">
    <property type="entry name" value="Ribosomal_eL30-like_sf"/>
</dbReference>
<evidence type="ECO:0000256" key="4">
    <source>
        <dbReference type="ARBA" id="ARBA00035231"/>
    </source>
</evidence>
<evidence type="ECO:0000256" key="2">
    <source>
        <dbReference type="ARBA" id="ARBA00022980"/>
    </source>
</evidence>
<evidence type="ECO:0000313" key="7">
    <source>
        <dbReference type="EMBL" id="HGN36067.1"/>
    </source>
</evidence>
<name>A0A7J3I629_9CREN</name>
<feature type="domain" description="Ribosomal protein eL8/eL30/eS12/Gadd45" evidence="6">
    <location>
        <begin position="6"/>
        <end position="93"/>
    </location>
</feature>
<dbReference type="GO" id="GO:0003735">
    <property type="term" value="F:structural constituent of ribosome"/>
    <property type="evidence" value="ECO:0007669"/>
    <property type="project" value="InterPro"/>
</dbReference>
<evidence type="ECO:0000259" key="6">
    <source>
        <dbReference type="Pfam" id="PF01248"/>
    </source>
</evidence>
<dbReference type="InterPro" id="IPR000231">
    <property type="entry name" value="Ribosomal_eL30"/>
</dbReference>
<dbReference type="HAMAP" id="MF_00481">
    <property type="entry name" value="Ribosomal_eL30"/>
    <property type="match status" value="1"/>
</dbReference>
<dbReference type="AlphaFoldDB" id="A0A7J3I629"/>
<dbReference type="GO" id="GO:0003723">
    <property type="term" value="F:RNA binding"/>
    <property type="evidence" value="ECO:0007669"/>
    <property type="project" value="InterPro"/>
</dbReference>
<evidence type="ECO:0000256" key="1">
    <source>
        <dbReference type="ARBA" id="ARBA00007326"/>
    </source>
</evidence>
<dbReference type="GO" id="GO:0006412">
    <property type="term" value="P:translation"/>
    <property type="evidence" value="ECO:0007669"/>
    <property type="project" value="UniProtKB-UniRule"/>
</dbReference>
<protein>
    <recommendedName>
        <fullName evidence="4 5">Large ribosomal subunit protein eL30</fullName>
    </recommendedName>
</protein>
<keyword evidence="3 5" id="KW-0687">Ribonucleoprotein</keyword>
<dbReference type="InterPro" id="IPR039109">
    <property type="entry name" value="Ribosomal_eL30-like"/>
</dbReference>
<keyword evidence="2 5" id="KW-0689">Ribosomal protein</keyword>
<accession>A0A7J3I629</accession>
<dbReference type="InterPro" id="IPR022991">
    <property type="entry name" value="Ribosomal_eL30_CS"/>
</dbReference>
<proteinExistence type="inferred from homology"/>
<evidence type="ECO:0000256" key="3">
    <source>
        <dbReference type="ARBA" id="ARBA00023274"/>
    </source>
</evidence>
<dbReference type="GO" id="GO:0022625">
    <property type="term" value="C:cytosolic large ribosomal subunit"/>
    <property type="evidence" value="ECO:0007669"/>
    <property type="project" value="InterPro"/>
</dbReference>
<evidence type="ECO:0000256" key="5">
    <source>
        <dbReference type="HAMAP-Rule" id="MF_00481"/>
    </source>
</evidence>
<reference evidence="7" key="1">
    <citation type="journal article" date="2020" name="mSystems">
        <title>Genome- and Community-Level Interaction Insights into Carbon Utilization and Element Cycling Functions of Hydrothermarchaeota in Hydrothermal Sediment.</title>
        <authorList>
            <person name="Zhou Z."/>
            <person name="Liu Y."/>
            <person name="Xu W."/>
            <person name="Pan J."/>
            <person name="Luo Z.H."/>
            <person name="Li M."/>
        </authorList>
    </citation>
    <scope>NUCLEOTIDE SEQUENCE [LARGE SCALE GENOMIC DNA]</scope>
    <source>
        <strain evidence="7">SpSt-618</strain>
    </source>
</reference>
<dbReference type="PROSITE" id="PS00993">
    <property type="entry name" value="RIBOSOMAL_L30E_2"/>
    <property type="match status" value="1"/>
</dbReference>
<dbReference type="EMBL" id="DTAI01000025">
    <property type="protein sequence ID" value="HGN36067.1"/>
    <property type="molecule type" value="Genomic_DNA"/>
</dbReference>
<dbReference type="PANTHER" id="PTHR11449">
    <property type="entry name" value="RIBOSOMAL PROTEIN L30"/>
    <property type="match status" value="1"/>
</dbReference>